<proteinExistence type="predicted"/>
<sequence length="139" mass="15745">MNSRRGHGPVRRNRPRYTRLWWPAVSVLGGQIRPQLPPLQLLASIRLFACFWWTLPSLSLCHLSSFLVYSPLFISIHQAGLHEQIPNEAAGAQDRSVFTKFVLSQSMRIIFSTIFIAETPISTRQFSPLSASAGSLYIY</sequence>
<gene>
    <name evidence="1" type="ORF">U9M48_004923</name>
</gene>
<keyword evidence="2" id="KW-1185">Reference proteome</keyword>
<reference evidence="1 2" key="1">
    <citation type="submission" date="2024-02" db="EMBL/GenBank/DDBJ databases">
        <title>High-quality chromosome-scale genome assembly of Pensacola bahiagrass (Paspalum notatum Flugge var. saurae).</title>
        <authorList>
            <person name="Vega J.M."/>
            <person name="Podio M."/>
            <person name="Orjuela J."/>
            <person name="Siena L.A."/>
            <person name="Pessino S.C."/>
            <person name="Combes M.C."/>
            <person name="Mariac C."/>
            <person name="Albertini E."/>
            <person name="Pupilli F."/>
            <person name="Ortiz J.P.A."/>
            <person name="Leblanc O."/>
        </authorList>
    </citation>
    <scope>NUCLEOTIDE SEQUENCE [LARGE SCALE GENOMIC DNA]</scope>
    <source>
        <strain evidence="1">R1</strain>
        <tissue evidence="1">Leaf</tissue>
    </source>
</reference>
<protein>
    <submittedName>
        <fullName evidence="1">Uncharacterized protein</fullName>
    </submittedName>
</protein>
<evidence type="ECO:0000313" key="2">
    <source>
        <dbReference type="Proteomes" id="UP001341281"/>
    </source>
</evidence>
<dbReference type="EMBL" id="CP144745">
    <property type="protein sequence ID" value="WVZ54058.1"/>
    <property type="molecule type" value="Genomic_DNA"/>
</dbReference>
<dbReference type="AlphaFoldDB" id="A0AAQ3PU99"/>
<dbReference type="Proteomes" id="UP001341281">
    <property type="component" value="Chromosome 01"/>
</dbReference>
<name>A0AAQ3PU99_PASNO</name>
<accession>A0AAQ3PU99</accession>
<organism evidence="1 2">
    <name type="scientific">Paspalum notatum var. saurae</name>
    <dbReference type="NCBI Taxonomy" id="547442"/>
    <lineage>
        <taxon>Eukaryota</taxon>
        <taxon>Viridiplantae</taxon>
        <taxon>Streptophyta</taxon>
        <taxon>Embryophyta</taxon>
        <taxon>Tracheophyta</taxon>
        <taxon>Spermatophyta</taxon>
        <taxon>Magnoliopsida</taxon>
        <taxon>Liliopsida</taxon>
        <taxon>Poales</taxon>
        <taxon>Poaceae</taxon>
        <taxon>PACMAD clade</taxon>
        <taxon>Panicoideae</taxon>
        <taxon>Andropogonodae</taxon>
        <taxon>Paspaleae</taxon>
        <taxon>Paspalinae</taxon>
        <taxon>Paspalum</taxon>
    </lineage>
</organism>
<evidence type="ECO:0000313" key="1">
    <source>
        <dbReference type="EMBL" id="WVZ54058.1"/>
    </source>
</evidence>